<evidence type="ECO:0000256" key="1">
    <source>
        <dbReference type="ARBA" id="ARBA00007401"/>
    </source>
</evidence>
<evidence type="ECO:0000313" key="10">
    <source>
        <dbReference type="EMBL" id="GLR72111.1"/>
    </source>
</evidence>
<feature type="domain" description="Glycoside hydrolase family 2 immunoglobulin-like beta-sandwich" evidence="5">
    <location>
        <begin position="195"/>
        <end position="297"/>
    </location>
</feature>
<protein>
    <submittedName>
        <fullName evidence="10">Beta-galactosidase</fullName>
    </submittedName>
</protein>
<evidence type="ECO:0000259" key="9">
    <source>
        <dbReference type="Pfam" id="PF18565"/>
    </source>
</evidence>
<dbReference type="SUPFAM" id="SSF49785">
    <property type="entry name" value="Galactose-binding domain-like"/>
    <property type="match status" value="1"/>
</dbReference>
<dbReference type="Pfam" id="PF00703">
    <property type="entry name" value="Glyco_hydro_2"/>
    <property type="match status" value="1"/>
</dbReference>
<dbReference type="SUPFAM" id="SSF51445">
    <property type="entry name" value="(Trans)glycosidases"/>
    <property type="match status" value="1"/>
</dbReference>
<dbReference type="Gene3D" id="2.60.40.10">
    <property type="entry name" value="Immunoglobulins"/>
    <property type="match status" value="3"/>
</dbReference>
<dbReference type="Gene3D" id="2.60.120.260">
    <property type="entry name" value="Galactose-binding domain-like"/>
    <property type="match status" value="1"/>
</dbReference>
<dbReference type="InterPro" id="IPR036156">
    <property type="entry name" value="Beta-gal/glucu_dom_sf"/>
</dbReference>
<evidence type="ECO:0000259" key="7">
    <source>
        <dbReference type="Pfam" id="PF02837"/>
    </source>
</evidence>
<keyword evidence="11" id="KW-1185">Reference proteome</keyword>
<evidence type="ECO:0000259" key="5">
    <source>
        <dbReference type="Pfam" id="PF00703"/>
    </source>
</evidence>
<name>A0AA37SZ55_9ALTE</name>
<dbReference type="SUPFAM" id="SSF49303">
    <property type="entry name" value="beta-Galactosidase/glucuronidase domain"/>
    <property type="match status" value="1"/>
</dbReference>
<dbReference type="Proteomes" id="UP001156601">
    <property type="component" value="Unassembled WGS sequence"/>
</dbReference>
<proteinExistence type="inferred from homology"/>
<dbReference type="InterPro" id="IPR013783">
    <property type="entry name" value="Ig-like_fold"/>
</dbReference>
<dbReference type="PANTHER" id="PTHR42732">
    <property type="entry name" value="BETA-GALACTOSIDASE"/>
    <property type="match status" value="1"/>
</dbReference>
<dbReference type="AlphaFoldDB" id="A0AA37SZ55"/>
<dbReference type="Gene3D" id="3.20.20.80">
    <property type="entry name" value="Glycosidases"/>
    <property type="match status" value="1"/>
</dbReference>
<comment type="similarity">
    <text evidence="1">Belongs to the glycosyl hydrolase 2 family.</text>
</comment>
<dbReference type="Pfam" id="PF02836">
    <property type="entry name" value="Glyco_hydro_2_C"/>
    <property type="match status" value="1"/>
</dbReference>
<dbReference type="InterPro" id="IPR006103">
    <property type="entry name" value="Glyco_hydro_2_cat"/>
</dbReference>
<dbReference type="Pfam" id="PF16355">
    <property type="entry name" value="DUF4982"/>
    <property type="match status" value="1"/>
</dbReference>
<dbReference type="InterPro" id="IPR006101">
    <property type="entry name" value="Glyco_hydro_2"/>
</dbReference>
<feature type="domain" description="Glycosyl hydrolases family 2 sugar binding" evidence="7">
    <location>
        <begin position="34"/>
        <end position="184"/>
    </location>
</feature>
<evidence type="ECO:0000313" key="11">
    <source>
        <dbReference type="Proteomes" id="UP001156601"/>
    </source>
</evidence>
<dbReference type="Pfam" id="PF18565">
    <property type="entry name" value="Glyco_hydro2_C5"/>
    <property type="match status" value="1"/>
</dbReference>
<gene>
    <name evidence="10" type="ORF">GCM10007852_30190</name>
</gene>
<dbReference type="InterPro" id="IPR008979">
    <property type="entry name" value="Galactose-bd-like_sf"/>
</dbReference>
<evidence type="ECO:0000256" key="4">
    <source>
        <dbReference type="SAM" id="SignalP"/>
    </source>
</evidence>
<dbReference type="EMBL" id="BSOT01000007">
    <property type="protein sequence ID" value="GLR72111.1"/>
    <property type="molecule type" value="Genomic_DNA"/>
</dbReference>
<accession>A0AA37SZ55</accession>
<feature type="chain" id="PRO_5041371668" evidence="4">
    <location>
        <begin position="26"/>
        <end position="860"/>
    </location>
</feature>
<keyword evidence="4" id="KW-0732">Signal</keyword>
<evidence type="ECO:0000259" key="6">
    <source>
        <dbReference type="Pfam" id="PF02836"/>
    </source>
</evidence>
<dbReference type="GO" id="GO:0005975">
    <property type="term" value="P:carbohydrate metabolic process"/>
    <property type="evidence" value="ECO:0007669"/>
    <property type="project" value="InterPro"/>
</dbReference>
<feature type="domain" description="DUF4982" evidence="8">
    <location>
        <begin position="680"/>
        <end position="733"/>
    </location>
</feature>
<reference evidence="10" key="2">
    <citation type="submission" date="2023-01" db="EMBL/GenBank/DDBJ databases">
        <title>Draft genome sequence of Agaribacter marinus strain NBRC 110023.</title>
        <authorList>
            <person name="Sun Q."/>
            <person name="Mori K."/>
        </authorList>
    </citation>
    <scope>NUCLEOTIDE SEQUENCE</scope>
    <source>
        <strain evidence="10">NBRC 110023</strain>
    </source>
</reference>
<dbReference type="PRINTS" id="PR00132">
    <property type="entry name" value="GLHYDRLASE2"/>
</dbReference>
<dbReference type="InterPro" id="IPR051913">
    <property type="entry name" value="GH2_Domain-Containing"/>
</dbReference>
<feature type="domain" description="Glycoside hydrolase family 2 catalytic" evidence="6">
    <location>
        <begin position="304"/>
        <end position="457"/>
    </location>
</feature>
<dbReference type="InterPro" id="IPR006104">
    <property type="entry name" value="Glyco_hydro_2_N"/>
</dbReference>
<evidence type="ECO:0000256" key="3">
    <source>
        <dbReference type="ARBA" id="ARBA00023295"/>
    </source>
</evidence>
<dbReference type="Pfam" id="PF02837">
    <property type="entry name" value="Glyco_hydro_2_N"/>
    <property type="match status" value="1"/>
</dbReference>
<evidence type="ECO:0000259" key="8">
    <source>
        <dbReference type="Pfam" id="PF16355"/>
    </source>
</evidence>
<dbReference type="InterPro" id="IPR040605">
    <property type="entry name" value="Glyco_hydro2_dom5"/>
</dbReference>
<sequence length="860" mass="97718">MKIRSLWWVSLFTLSVLLLISKLHAADNTRHISDFNFNWQFMLKDENAVFINDDNEQSLGSWQTINIPHDWSVELDYTEQNAASSTGFKPAGVGWYRKEFNLSDDDLNKVVWLEFDGIYNNSQVWINGHFVTERPNGYISFVAPVSKYALKGKNVVTVKVNRTAYNDARWYTGSGIYRDVRLVKVHQHHIKHWGVQVTTPEVSRQKASIHINSALNIGTQRNSRLSLKVDILDANGEIVTSSKQKLKHSHSQTINTEIALKHPVLWQLDKPTLYKARVSLLQKSKTIDQVTQTFGIRSFEFTADRGFFLNGVQTKIKGVNLHHDAGAVGAAVPREVWRYRLDKLKNLGTNAIRLSHNPHSPGLLDLADEMGFLVIAEMFDDWLVAKDKSVVFLSDNAGKGESVKSYTEHFAQWAEQDLADLVRRDFNHPSVIMWSIGNEIEWTYPYYTQALIYKNGKVDYHGEPPVYTPERLKKKFEEVTKGKPDDLARIAQYLSKIVKSLDTSRPITSGLVTPSVGFVSGYTDALDVVGFNYRAQEYDIAHATYPDIPLYGSENWGTWPEWKAALDREFIPGIFIWTGFAYKGEAGPWPRKGLEISLFDYAGNTTPRGHQFETFWVDKPKVYLATIDAELSEYTFDQVDGWVFTEREHPVKQMQWVRKWEWYGVSENWNYKDAQPVITHVYSNTEESELFINGRSLGKQTISDDNNRILFWEVPFEAGELRVVGYNGGKPVAEYALHTHTPPTKLNIKATKTTLEADHYDVSHIHVQLLDKNGNNVVNDEYTVLFEITGAGKLLVVDNGWENSVQAEKSDRLTTHQGRALAIIQSTFDKGQIEVNVSVIDKNGQAIASIASSSIVLSAN</sequence>
<evidence type="ECO:0000256" key="2">
    <source>
        <dbReference type="ARBA" id="ARBA00022801"/>
    </source>
</evidence>
<dbReference type="PANTHER" id="PTHR42732:SF1">
    <property type="entry name" value="BETA-MANNOSIDASE"/>
    <property type="match status" value="1"/>
</dbReference>
<dbReference type="RefSeq" id="WP_284218472.1">
    <property type="nucleotide sequence ID" value="NZ_BSOT01000007.1"/>
</dbReference>
<dbReference type="InterPro" id="IPR006102">
    <property type="entry name" value="Ig-like_GH2"/>
</dbReference>
<keyword evidence="2" id="KW-0378">Hydrolase</keyword>
<reference evidence="10" key="1">
    <citation type="journal article" date="2014" name="Int. J. Syst. Evol. Microbiol.">
        <title>Complete genome sequence of Corynebacterium casei LMG S-19264T (=DSM 44701T), isolated from a smear-ripened cheese.</title>
        <authorList>
            <consortium name="US DOE Joint Genome Institute (JGI-PGF)"/>
            <person name="Walter F."/>
            <person name="Albersmeier A."/>
            <person name="Kalinowski J."/>
            <person name="Ruckert C."/>
        </authorList>
    </citation>
    <scope>NUCLEOTIDE SEQUENCE</scope>
    <source>
        <strain evidence="10">NBRC 110023</strain>
    </source>
</reference>
<dbReference type="InterPro" id="IPR032311">
    <property type="entry name" value="DUF4982"/>
</dbReference>
<organism evidence="10 11">
    <name type="scientific">Agaribacter marinus</name>
    <dbReference type="NCBI Taxonomy" id="1431249"/>
    <lineage>
        <taxon>Bacteria</taxon>
        <taxon>Pseudomonadati</taxon>
        <taxon>Pseudomonadota</taxon>
        <taxon>Gammaproteobacteria</taxon>
        <taxon>Alteromonadales</taxon>
        <taxon>Alteromonadaceae</taxon>
        <taxon>Agaribacter</taxon>
    </lineage>
</organism>
<dbReference type="GO" id="GO:0004553">
    <property type="term" value="F:hydrolase activity, hydrolyzing O-glycosyl compounds"/>
    <property type="evidence" value="ECO:0007669"/>
    <property type="project" value="InterPro"/>
</dbReference>
<keyword evidence="3" id="KW-0326">Glycosidase</keyword>
<feature type="domain" description="Glycoside hydrolase family 2" evidence="9">
    <location>
        <begin position="746"/>
        <end position="839"/>
    </location>
</feature>
<feature type="signal peptide" evidence="4">
    <location>
        <begin position="1"/>
        <end position="25"/>
    </location>
</feature>
<dbReference type="InterPro" id="IPR017853">
    <property type="entry name" value="GH"/>
</dbReference>
<comment type="caution">
    <text evidence="10">The sequence shown here is derived from an EMBL/GenBank/DDBJ whole genome shotgun (WGS) entry which is preliminary data.</text>
</comment>